<dbReference type="OrthoDB" id="9913587at2"/>
<evidence type="ECO:0000256" key="1">
    <source>
        <dbReference type="SAM" id="Phobius"/>
    </source>
</evidence>
<dbReference type="AlphaFoldDB" id="B8EPE7"/>
<keyword evidence="1" id="KW-0812">Transmembrane</keyword>
<sequence>MPEASTSNSVVAGGALGGAIAVIITWACKTFLAYDMPSEVAAAMATVLIAVGGWIGEKRQ</sequence>
<name>B8EPE7_METSB</name>
<protein>
    <submittedName>
        <fullName evidence="2">Uncharacterized protein</fullName>
    </submittedName>
</protein>
<keyword evidence="1" id="KW-1133">Transmembrane helix</keyword>
<keyword evidence="1" id="KW-0472">Membrane</keyword>
<evidence type="ECO:0000313" key="2">
    <source>
        <dbReference type="EMBL" id="ACK50152.1"/>
    </source>
</evidence>
<feature type="transmembrane region" description="Helical" evidence="1">
    <location>
        <begin position="40"/>
        <end position="56"/>
    </location>
</feature>
<dbReference type="RefSeq" id="WP_012590222.1">
    <property type="nucleotide sequence ID" value="NC_011666.1"/>
</dbReference>
<dbReference type="HOGENOM" id="CLU_2936359_0_0_5"/>
<dbReference type="STRING" id="395965.Msil_1183"/>
<dbReference type="Proteomes" id="UP000002257">
    <property type="component" value="Chromosome"/>
</dbReference>
<keyword evidence="3" id="KW-1185">Reference proteome</keyword>
<dbReference type="KEGG" id="msl:Msil_1183"/>
<reference evidence="2 3" key="1">
    <citation type="journal article" date="2010" name="J. Bacteriol.">
        <title>Complete genome sequence of the aerobic facultative methanotroph Methylocella silvestris BL2.</title>
        <authorList>
            <person name="Chen Y."/>
            <person name="Crombie A."/>
            <person name="Rahman M.T."/>
            <person name="Dedysh S.N."/>
            <person name="Liesack W."/>
            <person name="Stott M.B."/>
            <person name="Alam M."/>
            <person name="Theisen A.R."/>
            <person name="Murrell J.C."/>
            <person name="Dunfield P.F."/>
        </authorList>
    </citation>
    <scope>NUCLEOTIDE SEQUENCE [LARGE SCALE GENOMIC DNA]</scope>
    <source>
        <strain evidence="3">DSM 15510 / CIP 108128 / LMG 27833 / NCIMB 13906 / BL2</strain>
    </source>
</reference>
<organism evidence="2 3">
    <name type="scientific">Methylocella silvestris (strain DSM 15510 / CIP 108128 / LMG 27833 / NCIMB 13906 / BL2)</name>
    <dbReference type="NCBI Taxonomy" id="395965"/>
    <lineage>
        <taxon>Bacteria</taxon>
        <taxon>Pseudomonadati</taxon>
        <taxon>Pseudomonadota</taxon>
        <taxon>Alphaproteobacteria</taxon>
        <taxon>Hyphomicrobiales</taxon>
        <taxon>Beijerinckiaceae</taxon>
        <taxon>Methylocella</taxon>
    </lineage>
</organism>
<evidence type="ECO:0000313" key="3">
    <source>
        <dbReference type="Proteomes" id="UP000002257"/>
    </source>
</evidence>
<dbReference type="EMBL" id="CP001280">
    <property type="protein sequence ID" value="ACK50152.1"/>
    <property type="molecule type" value="Genomic_DNA"/>
</dbReference>
<gene>
    <name evidence="2" type="ordered locus">Msil_1183</name>
</gene>
<feature type="transmembrane region" description="Helical" evidence="1">
    <location>
        <begin position="12"/>
        <end position="34"/>
    </location>
</feature>
<accession>B8EPE7</accession>
<proteinExistence type="predicted"/>